<evidence type="ECO:0000256" key="1">
    <source>
        <dbReference type="SAM" id="MobiDB-lite"/>
    </source>
</evidence>
<dbReference type="AlphaFoldDB" id="A0A4Z2CNA0"/>
<protein>
    <recommendedName>
        <fullName evidence="4">Transmembrane protein</fullName>
    </recommendedName>
</protein>
<dbReference type="EMBL" id="SKCS01000505">
    <property type="protein sequence ID" value="TNN05756.1"/>
    <property type="molecule type" value="Genomic_DNA"/>
</dbReference>
<dbReference type="PANTHER" id="PTHR21824">
    <property type="entry name" value="TRANSMEMBRANE PROTEIN 177"/>
    <property type="match status" value="1"/>
</dbReference>
<keyword evidence="3" id="KW-1185">Reference proteome</keyword>
<evidence type="ECO:0000313" key="2">
    <source>
        <dbReference type="EMBL" id="TNN05757.1"/>
    </source>
</evidence>
<dbReference type="InterPro" id="IPR026620">
    <property type="entry name" value="TMEM177"/>
</dbReference>
<dbReference type="OrthoDB" id="110174at2759"/>
<proteinExistence type="predicted"/>
<dbReference type="GO" id="GO:0016020">
    <property type="term" value="C:membrane"/>
    <property type="evidence" value="ECO:0007669"/>
    <property type="project" value="TreeGrafter"/>
</dbReference>
<evidence type="ECO:0008006" key="4">
    <source>
        <dbReference type="Google" id="ProtNLM"/>
    </source>
</evidence>
<dbReference type="EMBL" id="SKCS01000505">
    <property type="protein sequence ID" value="TNN05757.1"/>
    <property type="molecule type" value="Genomic_DNA"/>
</dbReference>
<name>A0A4Z2CNA0_SCHJA</name>
<dbReference type="PANTHER" id="PTHR21824:SF4">
    <property type="entry name" value="TRANSMEMBRANE PROTEIN 177"/>
    <property type="match status" value="1"/>
</dbReference>
<feature type="compositionally biased region" description="Polar residues" evidence="1">
    <location>
        <begin position="316"/>
        <end position="325"/>
    </location>
</feature>
<reference evidence="2 3" key="1">
    <citation type="submission" date="2019-03" db="EMBL/GenBank/DDBJ databases">
        <title>An improved genome assembly of the fluke Schistosoma japonicum.</title>
        <authorList>
            <person name="Hu W."/>
            <person name="Luo F."/>
            <person name="Yin M."/>
            <person name="Mo X."/>
            <person name="Sun C."/>
            <person name="Wu Q."/>
            <person name="Zhu B."/>
            <person name="Xiang M."/>
            <person name="Wang J."/>
            <person name="Wang Y."/>
            <person name="Zhang T."/>
            <person name="Xu B."/>
            <person name="Zheng H."/>
            <person name="Feng Z."/>
        </authorList>
    </citation>
    <scope>NUCLEOTIDE SEQUENCE [LARGE SCALE GENOMIC DNA]</scope>
    <source>
        <strain evidence="2">HuSjv2</strain>
        <tissue evidence="2">Worms</tissue>
    </source>
</reference>
<feature type="region of interest" description="Disordered" evidence="1">
    <location>
        <begin position="296"/>
        <end position="325"/>
    </location>
</feature>
<gene>
    <name evidence="2" type="ORF">EWB00_008975</name>
</gene>
<dbReference type="Proteomes" id="UP000311919">
    <property type="component" value="Unassembled WGS sequence"/>
</dbReference>
<evidence type="ECO:0000313" key="3">
    <source>
        <dbReference type="Proteomes" id="UP000311919"/>
    </source>
</evidence>
<accession>A0A4Z2CNA0</accession>
<comment type="caution">
    <text evidence="2">The sequence shown here is derived from an EMBL/GenBank/DDBJ whole genome shotgun (WGS) entry which is preliminary data.</text>
</comment>
<sequence>MNKLSIFFVKHSQKFAFLCTVTACSLTYYIQPYYEVLCRWSITKFHTEWEEKPSERIQRLTKEVYSHFNMTDYQRSQLDIFLTSVDESLVLGSLHSPGYAFIGLPYFFGYENSLEIPLDSLDFNRPYFPYGPFTKIGQERMDLMILPESALRFLIAREIVRLQGVTSTGQKIPISPRDQSLLTANSIIGSLYLSYQAIYLLNRTIKLPLRVSPASRVLVYTLIPLFSLFLQHQILLAWRKHCCLLVDQIVCSLGESFRQGGLQYYDWRLRWNRFWAKRQEEFEEIKRLAMTSDNLSETSKHNHVTQRRLENETSIEKSNVPTGKF</sequence>
<organism evidence="2 3">
    <name type="scientific">Schistosoma japonicum</name>
    <name type="common">Blood fluke</name>
    <dbReference type="NCBI Taxonomy" id="6182"/>
    <lineage>
        <taxon>Eukaryota</taxon>
        <taxon>Metazoa</taxon>
        <taxon>Spiralia</taxon>
        <taxon>Lophotrochozoa</taxon>
        <taxon>Platyhelminthes</taxon>
        <taxon>Trematoda</taxon>
        <taxon>Digenea</taxon>
        <taxon>Strigeidida</taxon>
        <taxon>Schistosomatoidea</taxon>
        <taxon>Schistosomatidae</taxon>
        <taxon>Schistosoma</taxon>
    </lineage>
</organism>